<accession>A0AAD5SPN5</accession>
<reference evidence="6" key="1">
    <citation type="submission" date="2020-05" db="EMBL/GenBank/DDBJ databases">
        <title>Phylogenomic resolution of chytrid fungi.</title>
        <authorList>
            <person name="Stajich J.E."/>
            <person name="Amses K."/>
            <person name="Simmons R."/>
            <person name="Seto K."/>
            <person name="Myers J."/>
            <person name="Bonds A."/>
            <person name="Quandt C.A."/>
            <person name="Barry K."/>
            <person name="Liu P."/>
            <person name="Grigoriev I."/>
            <person name="Longcore J.E."/>
            <person name="James T.Y."/>
        </authorList>
    </citation>
    <scope>NUCLEOTIDE SEQUENCE</scope>
    <source>
        <strain evidence="6">JEL0513</strain>
    </source>
</reference>
<evidence type="ECO:0000313" key="6">
    <source>
        <dbReference type="EMBL" id="KAJ3087821.1"/>
    </source>
</evidence>
<feature type="domain" description="MYND-type" evidence="5">
    <location>
        <begin position="230"/>
        <end position="272"/>
    </location>
</feature>
<evidence type="ECO:0000313" key="7">
    <source>
        <dbReference type="Proteomes" id="UP001211907"/>
    </source>
</evidence>
<evidence type="ECO:0000256" key="1">
    <source>
        <dbReference type="ARBA" id="ARBA00022723"/>
    </source>
</evidence>
<organism evidence="6 7">
    <name type="scientific">Physocladia obscura</name>
    <dbReference type="NCBI Taxonomy" id="109957"/>
    <lineage>
        <taxon>Eukaryota</taxon>
        <taxon>Fungi</taxon>
        <taxon>Fungi incertae sedis</taxon>
        <taxon>Chytridiomycota</taxon>
        <taxon>Chytridiomycota incertae sedis</taxon>
        <taxon>Chytridiomycetes</taxon>
        <taxon>Chytridiales</taxon>
        <taxon>Chytriomycetaceae</taxon>
        <taxon>Physocladia</taxon>
    </lineage>
</organism>
<comment type="caution">
    <text evidence="6">The sequence shown here is derived from an EMBL/GenBank/DDBJ whole genome shotgun (WGS) entry which is preliminary data.</text>
</comment>
<dbReference type="PROSITE" id="PS01360">
    <property type="entry name" value="ZF_MYND_1"/>
    <property type="match status" value="1"/>
</dbReference>
<dbReference type="AlphaFoldDB" id="A0AAD5SPN5"/>
<sequence length="276" mass="31986">MELPTLNPEPKDEKALSIWSLPTMKAVHRNLQKFWFKHRVKVTAGWAQLTPASRTLFILLHQVRIADASTYSPKKLPHEMQSRSLEVPDLEKGDTLMKMFNMLHMVKTIKDLVMGDIDYARELMKTLPSQLLGMERTKQKRNFATFVILDDNEKFGELFLLPKPLSKDQEILIERYLKSNYLARPWEYDFMLYRVGFLLVTAACFAESFREKLLGRPKRSMEVVSAYLGCKVCKNPEGPNQESLKACAKCRLAHYCSKECQTVDWPLHKPICNKEG</sequence>
<keyword evidence="1" id="KW-0479">Metal-binding</keyword>
<gene>
    <name evidence="6" type="ORF">HK100_008226</name>
</gene>
<proteinExistence type="predicted"/>
<protein>
    <recommendedName>
        <fullName evidence="5">MYND-type domain-containing protein</fullName>
    </recommendedName>
</protein>
<dbReference type="PROSITE" id="PS50865">
    <property type="entry name" value="ZF_MYND_2"/>
    <property type="match status" value="1"/>
</dbReference>
<dbReference type="InterPro" id="IPR002893">
    <property type="entry name" value="Znf_MYND"/>
</dbReference>
<evidence type="ECO:0000256" key="3">
    <source>
        <dbReference type="ARBA" id="ARBA00022833"/>
    </source>
</evidence>
<dbReference type="EMBL" id="JADGJH010003976">
    <property type="protein sequence ID" value="KAJ3087821.1"/>
    <property type="molecule type" value="Genomic_DNA"/>
</dbReference>
<dbReference type="Pfam" id="PF01753">
    <property type="entry name" value="zf-MYND"/>
    <property type="match status" value="1"/>
</dbReference>
<dbReference type="GO" id="GO:0008270">
    <property type="term" value="F:zinc ion binding"/>
    <property type="evidence" value="ECO:0007669"/>
    <property type="project" value="UniProtKB-KW"/>
</dbReference>
<evidence type="ECO:0000256" key="2">
    <source>
        <dbReference type="ARBA" id="ARBA00022771"/>
    </source>
</evidence>
<dbReference type="Proteomes" id="UP001211907">
    <property type="component" value="Unassembled WGS sequence"/>
</dbReference>
<evidence type="ECO:0000259" key="5">
    <source>
        <dbReference type="PROSITE" id="PS50865"/>
    </source>
</evidence>
<dbReference type="SUPFAM" id="SSF144232">
    <property type="entry name" value="HIT/MYND zinc finger-like"/>
    <property type="match status" value="1"/>
</dbReference>
<evidence type="ECO:0000256" key="4">
    <source>
        <dbReference type="PROSITE-ProRule" id="PRU00134"/>
    </source>
</evidence>
<keyword evidence="2 4" id="KW-0863">Zinc-finger</keyword>
<keyword evidence="7" id="KW-1185">Reference proteome</keyword>
<dbReference type="Gene3D" id="6.10.140.2220">
    <property type="match status" value="1"/>
</dbReference>
<name>A0AAD5SPN5_9FUNG</name>
<keyword evidence="3" id="KW-0862">Zinc</keyword>